<dbReference type="AlphaFoldDB" id="A0AA36AVS2"/>
<evidence type="ECO:0000313" key="1">
    <source>
        <dbReference type="EMBL" id="CAI9721772.1"/>
    </source>
</evidence>
<reference evidence="1" key="1">
    <citation type="submission" date="2023-08" db="EMBL/GenBank/DDBJ databases">
        <authorList>
            <person name="Alioto T."/>
            <person name="Alioto T."/>
            <person name="Gomez Garrido J."/>
        </authorList>
    </citation>
    <scope>NUCLEOTIDE SEQUENCE</scope>
</reference>
<evidence type="ECO:0000313" key="2">
    <source>
        <dbReference type="Proteomes" id="UP001162480"/>
    </source>
</evidence>
<keyword evidence="2" id="KW-1185">Reference proteome</keyword>
<name>A0AA36AVS2_OCTVU</name>
<organism evidence="1 2">
    <name type="scientific">Octopus vulgaris</name>
    <name type="common">Common octopus</name>
    <dbReference type="NCBI Taxonomy" id="6645"/>
    <lineage>
        <taxon>Eukaryota</taxon>
        <taxon>Metazoa</taxon>
        <taxon>Spiralia</taxon>
        <taxon>Lophotrochozoa</taxon>
        <taxon>Mollusca</taxon>
        <taxon>Cephalopoda</taxon>
        <taxon>Coleoidea</taxon>
        <taxon>Octopodiformes</taxon>
        <taxon>Octopoda</taxon>
        <taxon>Incirrata</taxon>
        <taxon>Octopodidae</taxon>
        <taxon>Octopus</taxon>
    </lineage>
</organism>
<protein>
    <submittedName>
        <fullName evidence="1">Uncharacterized protein</fullName>
    </submittedName>
</protein>
<dbReference type="Proteomes" id="UP001162480">
    <property type="component" value="Chromosome 4"/>
</dbReference>
<dbReference type="EMBL" id="OX597817">
    <property type="protein sequence ID" value="CAI9721772.1"/>
    <property type="molecule type" value="Genomic_DNA"/>
</dbReference>
<proteinExistence type="predicted"/>
<gene>
    <name evidence="1" type="ORF">OCTVUL_1B000487</name>
</gene>
<accession>A0AA36AVS2</accession>
<sequence length="87" mass="9921">MGFFVKSCTIGSFAQDGFHKCSQNTINGNPPYNPDLAPSDCYLFSKLEKDLTIMCFINNDETLIRFLKYRLTLELLEKSSLTFSKLP</sequence>